<keyword evidence="1" id="KW-0472">Membrane</keyword>
<protein>
    <submittedName>
        <fullName evidence="2">Uncharacterized protein</fullName>
    </submittedName>
</protein>
<organism evidence="2 3">
    <name type="scientific">Butyrivibrio proteoclasticus</name>
    <dbReference type="NCBI Taxonomy" id="43305"/>
    <lineage>
        <taxon>Bacteria</taxon>
        <taxon>Bacillati</taxon>
        <taxon>Bacillota</taxon>
        <taxon>Clostridia</taxon>
        <taxon>Lachnospirales</taxon>
        <taxon>Lachnospiraceae</taxon>
        <taxon>Butyrivibrio</taxon>
    </lineage>
</organism>
<proteinExistence type="predicted"/>
<evidence type="ECO:0000313" key="3">
    <source>
        <dbReference type="Proteomes" id="UP000182624"/>
    </source>
</evidence>
<evidence type="ECO:0000256" key="1">
    <source>
        <dbReference type="SAM" id="Phobius"/>
    </source>
</evidence>
<keyword evidence="3" id="KW-1185">Reference proteome</keyword>
<keyword evidence="1" id="KW-1133">Transmembrane helix</keyword>
<dbReference type="OrthoDB" id="7056196at2"/>
<dbReference type="AlphaFoldDB" id="A0A1I5XYY5"/>
<sequence length="252" mass="27951">MDNNVKMVPAICTQCGGTVEVDKTKEEAKCPFCGTSFVIEKAINNYNVKYATIEHADNVNIDVTGAVKEVLDFAGTQMSESRKVRSEQRKIDSELHSKNTIAFFKLYGFMFAGMLVFGLIAFIIMQFTGNTGGDEQGEEAGTSVIECQVKEGALFTDIDISDDLEWKYQDFDSYGVSLSSEDSYVNSYHSCIVPNNTFDEGVGYAITAGFDRIAMASDPSYYSVVKVYIEDYQIVNADDPVIVESLSEYSYE</sequence>
<accession>A0A1I5XYY5</accession>
<reference evidence="3" key="1">
    <citation type="submission" date="2016-10" db="EMBL/GenBank/DDBJ databases">
        <authorList>
            <person name="Varghese N."/>
            <person name="Submissions S."/>
        </authorList>
    </citation>
    <scope>NUCLEOTIDE SEQUENCE [LARGE SCALE GENOMIC DNA]</scope>
    <source>
        <strain evidence="3">P18</strain>
    </source>
</reference>
<dbReference type="EMBL" id="FOXO01000039">
    <property type="protein sequence ID" value="SFQ37080.1"/>
    <property type="molecule type" value="Genomic_DNA"/>
</dbReference>
<gene>
    <name evidence="2" type="ORF">SAMN04487928_1392</name>
</gene>
<dbReference type="RefSeq" id="WP_074891574.1">
    <property type="nucleotide sequence ID" value="NZ_FOXO01000039.1"/>
</dbReference>
<dbReference type="Proteomes" id="UP000182624">
    <property type="component" value="Unassembled WGS sequence"/>
</dbReference>
<keyword evidence="1" id="KW-0812">Transmembrane</keyword>
<name>A0A1I5XYY5_9FIRM</name>
<evidence type="ECO:0000313" key="2">
    <source>
        <dbReference type="EMBL" id="SFQ37080.1"/>
    </source>
</evidence>
<dbReference type="Gene3D" id="2.20.28.30">
    <property type="entry name" value="RNA polymerase ii, chain L"/>
    <property type="match status" value="1"/>
</dbReference>
<feature type="transmembrane region" description="Helical" evidence="1">
    <location>
        <begin position="106"/>
        <end position="127"/>
    </location>
</feature>